<organism evidence="1 2">
    <name type="scientific">Datura stramonium</name>
    <name type="common">Jimsonweed</name>
    <name type="synonym">Common thornapple</name>
    <dbReference type="NCBI Taxonomy" id="4076"/>
    <lineage>
        <taxon>Eukaryota</taxon>
        <taxon>Viridiplantae</taxon>
        <taxon>Streptophyta</taxon>
        <taxon>Embryophyta</taxon>
        <taxon>Tracheophyta</taxon>
        <taxon>Spermatophyta</taxon>
        <taxon>Magnoliopsida</taxon>
        <taxon>eudicotyledons</taxon>
        <taxon>Gunneridae</taxon>
        <taxon>Pentapetalae</taxon>
        <taxon>asterids</taxon>
        <taxon>lamiids</taxon>
        <taxon>Solanales</taxon>
        <taxon>Solanaceae</taxon>
        <taxon>Solanoideae</taxon>
        <taxon>Datureae</taxon>
        <taxon>Datura</taxon>
    </lineage>
</organism>
<dbReference type="EMBL" id="JACEIK010004683">
    <property type="protein sequence ID" value="MCD9646150.1"/>
    <property type="molecule type" value="Genomic_DNA"/>
</dbReference>
<reference evidence="1 2" key="1">
    <citation type="journal article" date="2021" name="BMC Genomics">
        <title>Datura genome reveals duplications of psychoactive alkaloid biosynthetic genes and high mutation rate following tissue culture.</title>
        <authorList>
            <person name="Rajewski A."/>
            <person name="Carter-House D."/>
            <person name="Stajich J."/>
            <person name="Litt A."/>
        </authorList>
    </citation>
    <scope>NUCLEOTIDE SEQUENCE [LARGE SCALE GENOMIC DNA]</scope>
    <source>
        <strain evidence="1">AR-01</strain>
    </source>
</reference>
<sequence>GDREFLGYYKLQRTHKMIIVIGFNGVVTFKEIGENDSLFYEKVPIEILDYQ</sequence>
<evidence type="ECO:0000313" key="2">
    <source>
        <dbReference type="Proteomes" id="UP000823775"/>
    </source>
</evidence>
<evidence type="ECO:0000313" key="1">
    <source>
        <dbReference type="EMBL" id="MCD9646150.1"/>
    </source>
</evidence>
<feature type="non-terminal residue" evidence="1">
    <location>
        <position position="51"/>
    </location>
</feature>
<comment type="caution">
    <text evidence="1">The sequence shown here is derived from an EMBL/GenBank/DDBJ whole genome shotgun (WGS) entry which is preliminary data.</text>
</comment>
<name>A0ABS8VJ00_DATST</name>
<dbReference type="Proteomes" id="UP000823775">
    <property type="component" value="Unassembled WGS sequence"/>
</dbReference>
<accession>A0ABS8VJ00</accession>
<proteinExistence type="predicted"/>
<gene>
    <name evidence="1" type="ORF">HAX54_035718</name>
</gene>
<feature type="non-terminal residue" evidence="1">
    <location>
        <position position="1"/>
    </location>
</feature>
<protein>
    <submittedName>
        <fullName evidence="1">Uncharacterized protein</fullName>
    </submittedName>
</protein>
<keyword evidence="2" id="KW-1185">Reference proteome</keyword>